<keyword evidence="3" id="KW-1185">Reference proteome</keyword>
<dbReference type="EMBL" id="CAJJDP010000028">
    <property type="protein sequence ID" value="CAD8153779.1"/>
    <property type="molecule type" value="Genomic_DNA"/>
</dbReference>
<sequence>MSNFDEENEIDLIEEDLPIYNEPILQLIQLENEIHYEFLDEIQFRHHSIQFEEEDNSRLFQVPRIQMGLSSPREKPQNIQKYLQKRTIPIQNQKFDPRLPHIKVTQLRNMNTCQEYFINEFGLLDSQKNTNSVDILIGRLFRQNKDIIPIDIVLPEDRVISRIHCKIVCNDYFRKGQKLDPLHAKVLQLIQMPSMIKFRISQFLEKPKIVQIQDLGSMCGTYLRIFKQKPCLLQKDQKFSVGSATWFNIVFNHTYNSELKQRDSEWFSIIKHLINLKQSQKHEIHMNDNQLLANIFEPLDSIKNLTVSDLYKKLSEYQIPILVVKLQGQGVDINKAINLFVGNCETDTTDFFVGRGAENNVKINSNTISRKQCRIKYSQKYPGWIINDGLEDRESANGTWISVQTAEQQEQKIESNLIQIQHNDEIKISDFILKMELFKGTKEGIGHTINKFLHD</sequence>
<organism evidence="2 3">
    <name type="scientific">Paramecium octaurelia</name>
    <dbReference type="NCBI Taxonomy" id="43137"/>
    <lineage>
        <taxon>Eukaryota</taxon>
        <taxon>Sar</taxon>
        <taxon>Alveolata</taxon>
        <taxon>Ciliophora</taxon>
        <taxon>Intramacronucleata</taxon>
        <taxon>Oligohymenophorea</taxon>
        <taxon>Peniculida</taxon>
        <taxon>Parameciidae</taxon>
        <taxon>Paramecium</taxon>
    </lineage>
</organism>
<name>A0A8S1TS29_PAROT</name>
<comment type="caution">
    <text evidence="2">The sequence shown here is derived from an EMBL/GenBank/DDBJ whole genome shotgun (WGS) entry which is preliminary data.</text>
</comment>
<accession>A0A8S1TS29</accession>
<dbReference type="Pfam" id="PF00498">
    <property type="entry name" value="FHA"/>
    <property type="match status" value="1"/>
</dbReference>
<dbReference type="OMA" id="VCNDYFR"/>
<dbReference type="OrthoDB" id="298175at2759"/>
<dbReference type="AlphaFoldDB" id="A0A8S1TS29"/>
<protein>
    <recommendedName>
        <fullName evidence="1">FHA domain-containing protein</fullName>
    </recommendedName>
</protein>
<evidence type="ECO:0000259" key="1">
    <source>
        <dbReference type="PROSITE" id="PS50006"/>
    </source>
</evidence>
<dbReference type="CDD" id="cd00060">
    <property type="entry name" value="FHA"/>
    <property type="match status" value="1"/>
</dbReference>
<dbReference type="Proteomes" id="UP000683925">
    <property type="component" value="Unassembled WGS sequence"/>
</dbReference>
<feature type="domain" description="FHA" evidence="1">
    <location>
        <begin position="351"/>
        <end position="406"/>
    </location>
</feature>
<reference evidence="2" key="1">
    <citation type="submission" date="2021-01" db="EMBL/GenBank/DDBJ databases">
        <authorList>
            <consortium name="Genoscope - CEA"/>
            <person name="William W."/>
        </authorList>
    </citation>
    <scope>NUCLEOTIDE SEQUENCE</scope>
</reference>
<evidence type="ECO:0000313" key="2">
    <source>
        <dbReference type="EMBL" id="CAD8153779.1"/>
    </source>
</evidence>
<proteinExistence type="predicted"/>
<dbReference type="PROSITE" id="PS50006">
    <property type="entry name" value="FHA_DOMAIN"/>
    <property type="match status" value="2"/>
</dbReference>
<dbReference type="InterPro" id="IPR000253">
    <property type="entry name" value="FHA_dom"/>
</dbReference>
<dbReference type="PANTHER" id="PTHR46210:SF1">
    <property type="entry name" value="FHA DOMAIN-CONTAINING PROTEIN"/>
    <property type="match status" value="1"/>
</dbReference>
<dbReference type="PANTHER" id="PTHR46210">
    <property type="entry name" value="FHA DOMAIN-CONTAINING PROTEIN"/>
    <property type="match status" value="1"/>
</dbReference>
<dbReference type="SMART" id="SM00240">
    <property type="entry name" value="FHA"/>
    <property type="match status" value="2"/>
</dbReference>
<gene>
    <name evidence="2" type="ORF">POCTA_138.1.T0280196</name>
</gene>
<evidence type="ECO:0000313" key="3">
    <source>
        <dbReference type="Proteomes" id="UP000683925"/>
    </source>
</evidence>
<feature type="domain" description="FHA" evidence="1">
    <location>
        <begin position="135"/>
        <end position="167"/>
    </location>
</feature>